<reference evidence="1" key="1">
    <citation type="submission" date="2020-06" db="EMBL/GenBank/DDBJ databases">
        <authorList>
            <person name="Dong N."/>
        </authorList>
    </citation>
    <scope>NUCLEOTIDE SEQUENCE</scope>
    <source>
        <strain evidence="1">210</strain>
    </source>
</reference>
<dbReference type="RefSeq" id="WP_286485127.1">
    <property type="nucleotide sequence ID" value="NZ_JACALR010000002.1"/>
</dbReference>
<sequence length="92" mass="10599">MKTDKINCAVHGIQNFGLLCIHLALSLKHREKIGFHEYDSGDSGRPDAWCDACEARWDLTKTDDDRDQWFIDCDHKLVCATCWDEAKELNQS</sequence>
<evidence type="ECO:0000313" key="2">
    <source>
        <dbReference type="Proteomes" id="UP001173578"/>
    </source>
</evidence>
<reference evidence="1" key="2">
    <citation type="journal article" date="2022" name="Sci. Total Environ.">
        <title>Prevalence, transmission, and molecular epidemiology of tet(X)-positive bacteria among humans, animals, and environmental niches in China: An epidemiological, and genomic-based study.</title>
        <authorList>
            <person name="Dong N."/>
            <person name="Zeng Y."/>
            <person name="Cai C."/>
            <person name="Sun C."/>
            <person name="Lu J."/>
            <person name="Liu C."/>
            <person name="Zhou H."/>
            <person name="Sun Q."/>
            <person name="Shu L."/>
            <person name="Wang H."/>
            <person name="Wang Y."/>
            <person name="Wang S."/>
            <person name="Wu C."/>
            <person name="Chan E.W."/>
            <person name="Chen G."/>
            <person name="Shen Z."/>
            <person name="Chen S."/>
            <person name="Zhang R."/>
        </authorList>
    </citation>
    <scope>NUCLEOTIDE SEQUENCE</scope>
    <source>
        <strain evidence="1">210</strain>
    </source>
</reference>
<comment type="caution">
    <text evidence="1">The sequence shown here is derived from an EMBL/GenBank/DDBJ whole genome shotgun (WGS) entry which is preliminary data.</text>
</comment>
<dbReference type="Proteomes" id="UP001173578">
    <property type="component" value="Unassembled WGS sequence"/>
</dbReference>
<gene>
    <name evidence="1" type="ORF">HX095_04050</name>
</gene>
<proteinExistence type="predicted"/>
<accession>A0AAW7DIG4</accession>
<dbReference type="AlphaFoldDB" id="A0AAW7DIG4"/>
<organism evidence="1 2">
    <name type="scientific">Empedobacter falsenii</name>
    <dbReference type="NCBI Taxonomy" id="343874"/>
    <lineage>
        <taxon>Bacteria</taxon>
        <taxon>Pseudomonadati</taxon>
        <taxon>Bacteroidota</taxon>
        <taxon>Flavobacteriia</taxon>
        <taxon>Flavobacteriales</taxon>
        <taxon>Weeksellaceae</taxon>
        <taxon>Empedobacter</taxon>
    </lineage>
</organism>
<evidence type="ECO:0000313" key="1">
    <source>
        <dbReference type="EMBL" id="MDM1550377.1"/>
    </source>
</evidence>
<dbReference type="EMBL" id="JACALR010000002">
    <property type="protein sequence ID" value="MDM1550377.1"/>
    <property type="molecule type" value="Genomic_DNA"/>
</dbReference>
<protein>
    <submittedName>
        <fullName evidence="1">Uncharacterized protein</fullName>
    </submittedName>
</protein>
<name>A0AAW7DIG4_9FLAO</name>